<organism evidence="2">
    <name type="scientific">freshwater metagenome</name>
    <dbReference type="NCBI Taxonomy" id="449393"/>
    <lineage>
        <taxon>unclassified sequences</taxon>
        <taxon>metagenomes</taxon>
        <taxon>ecological metagenomes</taxon>
    </lineage>
</organism>
<reference evidence="2" key="1">
    <citation type="submission" date="2020-05" db="EMBL/GenBank/DDBJ databases">
        <authorList>
            <person name="Chiriac C."/>
            <person name="Salcher M."/>
            <person name="Ghai R."/>
            <person name="Kavagutti S V."/>
        </authorList>
    </citation>
    <scope>NUCLEOTIDE SEQUENCE</scope>
</reference>
<feature type="domain" description="N,N-dimethylformamidase beta subunit-like C-terminal" evidence="1">
    <location>
        <begin position="68"/>
        <end position="421"/>
    </location>
</feature>
<dbReference type="AlphaFoldDB" id="A0A6J7DS23"/>
<evidence type="ECO:0000259" key="1">
    <source>
        <dbReference type="Pfam" id="PF20254"/>
    </source>
</evidence>
<dbReference type="Pfam" id="PF20254">
    <property type="entry name" value="DMFA2_C"/>
    <property type="match status" value="1"/>
</dbReference>
<dbReference type="InterPro" id="IPR046540">
    <property type="entry name" value="DMFA2_C"/>
</dbReference>
<gene>
    <name evidence="2" type="ORF">UFOPK3342_01054</name>
</gene>
<accession>A0A6J7DS23</accession>
<evidence type="ECO:0000313" key="2">
    <source>
        <dbReference type="EMBL" id="CAB4872358.1"/>
    </source>
</evidence>
<protein>
    <submittedName>
        <fullName evidence="2">Unannotated protein</fullName>
    </submittedName>
</protein>
<proteinExistence type="predicted"/>
<dbReference type="EMBL" id="CAFBLH010000034">
    <property type="protein sequence ID" value="CAB4872358.1"/>
    <property type="molecule type" value="Genomic_DNA"/>
</dbReference>
<name>A0A6J7DS23_9ZZZZ</name>
<sequence length="460" mass="50184">MRRIGMVIILAFVLHSTAIPSGMSAAPEKWKISKSNFQTDTAGFASPNSVLPGELVDLYITCPKKTFTVTAYRMGYYDGRESQEYWNSESIACTQQSTQVIDPKTFMSESHWDVSTTVDTTEFLPGFYLLKINSDIGHQSFIPLVIREVDLTSRVIVSIPTMTSLAYNSWKGASAYRGKTGFSDRARILSFDRPLSLGYGSGKYLNYIHPLLVAAEKSGIAPAYLTDVDVASNPGILDGVAAYVSGGHDEYWTSEERSSVINARSLGTNLLFFGANVSYWRVRLSDSPLGINRRMEIYKSSAEDPQKQLKTIRFRDSKNPEGDLTGQFYNCFPARGVFSVSNPSSFVFEGSGAKKGSQYPGIIGLEVDRVAPESTKTGPREILANSNVICGSDTKSTSNFIYAVAPSGAGTISVGTMRWVVRGLSSNPITPAKTRAFVSHVTSNILIEASKGPLGELHPL</sequence>